<name>A0A7X8SP45_9BACT</name>
<dbReference type="Proteomes" id="UP000585050">
    <property type="component" value="Unassembled WGS sequence"/>
</dbReference>
<dbReference type="RefSeq" id="WP_168884522.1">
    <property type="nucleotide sequence ID" value="NZ_JABAIL010000008.1"/>
</dbReference>
<evidence type="ECO:0000313" key="2">
    <source>
        <dbReference type="EMBL" id="NLR93809.1"/>
    </source>
</evidence>
<gene>
    <name evidence="2" type="ORF">HGP29_21595</name>
</gene>
<proteinExistence type="predicted"/>
<comment type="caution">
    <text evidence="2">The sequence shown here is derived from an EMBL/GenBank/DDBJ whole genome shotgun (WGS) entry which is preliminary data.</text>
</comment>
<keyword evidence="1" id="KW-0732">Signal</keyword>
<organism evidence="2 3">
    <name type="scientific">Flammeovirga agarivorans</name>
    <dbReference type="NCBI Taxonomy" id="2726742"/>
    <lineage>
        <taxon>Bacteria</taxon>
        <taxon>Pseudomonadati</taxon>
        <taxon>Bacteroidota</taxon>
        <taxon>Cytophagia</taxon>
        <taxon>Cytophagales</taxon>
        <taxon>Flammeovirgaceae</taxon>
        <taxon>Flammeovirga</taxon>
    </lineage>
</organism>
<evidence type="ECO:0000313" key="3">
    <source>
        <dbReference type="Proteomes" id="UP000585050"/>
    </source>
</evidence>
<dbReference type="AlphaFoldDB" id="A0A7X8SP45"/>
<keyword evidence="3" id="KW-1185">Reference proteome</keyword>
<sequence length="197" mass="22500">MKRLITLLMALFLSYAVFAQDKLLTFNVGYGLSSMSTKINEYKGFDPGTCGNIGLYYNHSPKWSFGAEMSYSFAFVGNYVDTNNGGSGLTFISYFSHYLLKTRYFLGRKKVKTHVGLGVGYFDMRPAVVRVEDNFYNHHPISAIGFVPEFGLHIYFFELTVLYSMAPNTVIGEDFNMSYSNFQIRANFNINFIKKKK</sequence>
<feature type="signal peptide" evidence="1">
    <location>
        <begin position="1"/>
        <end position="19"/>
    </location>
</feature>
<dbReference type="EMBL" id="JABAIL010000008">
    <property type="protein sequence ID" value="NLR93809.1"/>
    <property type="molecule type" value="Genomic_DNA"/>
</dbReference>
<accession>A0A7X8SP45</accession>
<reference evidence="2 3" key="1">
    <citation type="submission" date="2020-04" db="EMBL/GenBank/DDBJ databases">
        <title>Flammeovirga sp. SR4, a novel species isolated from seawater.</title>
        <authorList>
            <person name="Wang X."/>
        </authorList>
    </citation>
    <scope>NUCLEOTIDE SEQUENCE [LARGE SCALE GENOMIC DNA]</scope>
    <source>
        <strain evidence="2 3">SR4</strain>
    </source>
</reference>
<evidence type="ECO:0000256" key="1">
    <source>
        <dbReference type="SAM" id="SignalP"/>
    </source>
</evidence>
<feature type="chain" id="PRO_5031182950" evidence="1">
    <location>
        <begin position="20"/>
        <end position="197"/>
    </location>
</feature>
<protein>
    <submittedName>
        <fullName evidence="2">Porin family protein</fullName>
    </submittedName>
</protein>